<sequence>MSKINISNLDTSGYSLLLDTESYLWEIDSLSALDTGVIGGTGHLTASPIAVTPKLTPLFWIC</sequence>
<organism evidence="1">
    <name type="scientific">Synechocystis sp. PCC 9413</name>
    <dbReference type="NCBI Taxonomy" id="77760"/>
    <lineage>
        <taxon>Bacteria</taxon>
        <taxon>Bacillati</taxon>
        <taxon>Cyanobacteriota</taxon>
        <taxon>Cyanophyceae</taxon>
        <taxon>Synechococcales</taxon>
        <taxon>Merismopediaceae</taxon>
        <taxon>Synechocystis</taxon>
    </lineage>
</organism>
<dbReference type="AlphaFoldDB" id="A0A2P0ZGH9"/>
<name>A0A2P0ZGH9_9SYNC</name>
<protein>
    <submittedName>
        <fullName evidence="1">Uncharacterized protein</fullName>
    </submittedName>
</protein>
<accession>A0A2P0ZGH9</accession>
<evidence type="ECO:0000313" key="1">
    <source>
        <dbReference type="EMBL" id="AVH79537.1"/>
    </source>
</evidence>
<dbReference type="EMBL" id="MG373770">
    <property type="protein sequence ID" value="AVH79537.1"/>
    <property type="molecule type" value="Genomic_DNA"/>
</dbReference>
<reference evidence="1" key="1">
    <citation type="journal article" date="2018" name="Science">
        <title>Natural noncanonical protein splicing yields products with diverse ?-amino acid residues.</title>
        <authorList>
            <person name="Morinaka B.I."/>
            <person name="Lakis E."/>
            <person name="Verest M."/>
            <person name="Helf M.J."/>
            <person name="Scalvenzi T."/>
            <person name="Vagstad A.L."/>
            <person name="Sims J."/>
            <person name="Sunagawa S."/>
            <person name="Gugger M."/>
            <person name="Piel J."/>
        </authorList>
    </citation>
    <scope>NUCLEOTIDE SEQUENCE</scope>
    <source>
        <strain evidence="1">PCC 9413</strain>
    </source>
</reference>
<proteinExistence type="predicted"/>